<proteinExistence type="predicted"/>
<comment type="caution">
    <text evidence="2">The sequence shown here is derived from an EMBL/GenBank/DDBJ whole genome shotgun (WGS) entry which is preliminary data.</text>
</comment>
<dbReference type="PRINTS" id="PR00038">
    <property type="entry name" value="HTHLUXR"/>
</dbReference>
<protein>
    <submittedName>
        <fullName evidence="2">DNA-binding NarL/FixJ family response regulator</fullName>
    </submittedName>
</protein>
<dbReference type="InterPro" id="IPR016032">
    <property type="entry name" value="Sig_transdc_resp-reg_C-effctor"/>
</dbReference>
<name>A0ABS4TWH4_9PSEU</name>
<dbReference type="PANTHER" id="PTHR45566:SF2">
    <property type="entry name" value="NARL SUBFAMILY"/>
    <property type="match status" value="1"/>
</dbReference>
<dbReference type="SMART" id="SM00421">
    <property type="entry name" value="HTH_LUXR"/>
    <property type="match status" value="1"/>
</dbReference>
<dbReference type="GO" id="GO:0003677">
    <property type="term" value="F:DNA binding"/>
    <property type="evidence" value="ECO:0007669"/>
    <property type="project" value="UniProtKB-KW"/>
</dbReference>
<sequence length="213" mass="22943">MAVVLLDSHWITRTAVRAAMARTGDLQIVAEADDIDWVFAHISGDAPPDVLVMTDAYDPASVITGLIEAVPDWPIRMLMIGGEGFPAAFDQRCAAAGWLPQSSTEKEFIAAVRLIAAGHFVVPRPRDSTPSVPKRLDTNGLALTAREVEVLMLLAEGQTNAEISIRLRLGESTVKSHVQNLLSKLGARNRVKAAIYAYEAGLVTPAPRNGHLT</sequence>
<keyword evidence="3" id="KW-1185">Reference proteome</keyword>
<dbReference type="SUPFAM" id="SSF46894">
    <property type="entry name" value="C-terminal effector domain of the bipartite response regulators"/>
    <property type="match status" value="1"/>
</dbReference>
<dbReference type="RefSeq" id="WP_209645681.1">
    <property type="nucleotide sequence ID" value="NZ_JAGINW010000001.1"/>
</dbReference>
<evidence type="ECO:0000259" key="1">
    <source>
        <dbReference type="PROSITE" id="PS50043"/>
    </source>
</evidence>
<feature type="domain" description="HTH luxR-type" evidence="1">
    <location>
        <begin position="136"/>
        <end position="201"/>
    </location>
</feature>
<dbReference type="Gene3D" id="3.40.50.2300">
    <property type="match status" value="1"/>
</dbReference>
<dbReference type="EMBL" id="JAGINW010000001">
    <property type="protein sequence ID" value="MBP2328755.1"/>
    <property type="molecule type" value="Genomic_DNA"/>
</dbReference>
<organism evidence="2 3">
    <name type="scientific">Kibdelosporangium banguiense</name>
    <dbReference type="NCBI Taxonomy" id="1365924"/>
    <lineage>
        <taxon>Bacteria</taxon>
        <taxon>Bacillati</taxon>
        <taxon>Actinomycetota</taxon>
        <taxon>Actinomycetes</taxon>
        <taxon>Pseudonocardiales</taxon>
        <taxon>Pseudonocardiaceae</taxon>
        <taxon>Kibdelosporangium</taxon>
    </lineage>
</organism>
<keyword evidence="2" id="KW-0238">DNA-binding</keyword>
<evidence type="ECO:0000313" key="3">
    <source>
        <dbReference type="Proteomes" id="UP001519332"/>
    </source>
</evidence>
<dbReference type="CDD" id="cd06170">
    <property type="entry name" value="LuxR_C_like"/>
    <property type="match status" value="1"/>
</dbReference>
<dbReference type="InterPro" id="IPR051015">
    <property type="entry name" value="EvgA-like"/>
</dbReference>
<reference evidence="2 3" key="1">
    <citation type="submission" date="2021-03" db="EMBL/GenBank/DDBJ databases">
        <title>Sequencing the genomes of 1000 actinobacteria strains.</title>
        <authorList>
            <person name="Klenk H.-P."/>
        </authorList>
    </citation>
    <scope>NUCLEOTIDE SEQUENCE [LARGE SCALE GENOMIC DNA]</scope>
    <source>
        <strain evidence="2 3">DSM 46670</strain>
    </source>
</reference>
<gene>
    <name evidence="2" type="ORF">JOF56_009140</name>
</gene>
<evidence type="ECO:0000313" key="2">
    <source>
        <dbReference type="EMBL" id="MBP2328755.1"/>
    </source>
</evidence>
<accession>A0ABS4TWH4</accession>
<dbReference type="PANTHER" id="PTHR45566">
    <property type="entry name" value="HTH-TYPE TRANSCRIPTIONAL REGULATOR YHJB-RELATED"/>
    <property type="match status" value="1"/>
</dbReference>
<dbReference type="PROSITE" id="PS00622">
    <property type="entry name" value="HTH_LUXR_1"/>
    <property type="match status" value="1"/>
</dbReference>
<dbReference type="Pfam" id="PF00196">
    <property type="entry name" value="GerE"/>
    <property type="match status" value="1"/>
</dbReference>
<dbReference type="PROSITE" id="PS50043">
    <property type="entry name" value="HTH_LUXR_2"/>
    <property type="match status" value="1"/>
</dbReference>
<dbReference type="InterPro" id="IPR000792">
    <property type="entry name" value="Tscrpt_reg_LuxR_C"/>
</dbReference>
<dbReference type="Proteomes" id="UP001519332">
    <property type="component" value="Unassembled WGS sequence"/>
</dbReference>